<dbReference type="PROSITE" id="PS00750">
    <property type="entry name" value="TCP1_1"/>
    <property type="match status" value="1"/>
</dbReference>
<dbReference type="InterPro" id="IPR053374">
    <property type="entry name" value="TCP-1_chaperonin"/>
</dbReference>
<dbReference type="PANTHER" id="PTHR11353">
    <property type="entry name" value="CHAPERONIN"/>
    <property type="match status" value="1"/>
</dbReference>
<accession>A0A1F2PAI5</accession>
<dbReference type="GO" id="GO:0140662">
    <property type="term" value="F:ATP-dependent protein folding chaperone"/>
    <property type="evidence" value="ECO:0007669"/>
    <property type="project" value="InterPro"/>
</dbReference>
<evidence type="ECO:0000313" key="7">
    <source>
        <dbReference type="Proteomes" id="UP000186940"/>
    </source>
</evidence>
<gene>
    <name evidence="6" type="ORF">SCAL_001076</name>
</gene>
<protein>
    <submittedName>
        <fullName evidence="6">Thermosome subunit alpha</fullName>
    </submittedName>
</protein>
<dbReference type="Gene3D" id="1.10.560.10">
    <property type="entry name" value="GroEL-like equatorial domain"/>
    <property type="match status" value="1"/>
</dbReference>
<evidence type="ECO:0000256" key="1">
    <source>
        <dbReference type="ARBA" id="ARBA00008020"/>
    </source>
</evidence>
<dbReference type="InterPro" id="IPR027413">
    <property type="entry name" value="GROEL-like_equatorial_sf"/>
</dbReference>
<dbReference type="InterPro" id="IPR027410">
    <property type="entry name" value="TCP-1-like_intermed_sf"/>
</dbReference>
<evidence type="ECO:0000256" key="3">
    <source>
        <dbReference type="ARBA" id="ARBA00022840"/>
    </source>
</evidence>
<dbReference type="Pfam" id="PF00118">
    <property type="entry name" value="Cpn60_TCP1"/>
    <property type="match status" value="1"/>
</dbReference>
<keyword evidence="2 5" id="KW-0547">Nucleotide-binding</keyword>
<comment type="caution">
    <text evidence="6">The sequence shown here is derived from an EMBL/GenBank/DDBJ whole genome shotgun (WGS) entry which is preliminary data.</text>
</comment>
<evidence type="ECO:0000256" key="4">
    <source>
        <dbReference type="ARBA" id="ARBA00023186"/>
    </source>
</evidence>
<dbReference type="Proteomes" id="UP000186940">
    <property type="component" value="Unassembled WGS sequence"/>
</dbReference>
<dbReference type="AlphaFoldDB" id="A0A1F2PAI5"/>
<reference evidence="6" key="1">
    <citation type="submission" date="2016-05" db="EMBL/GenBank/DDBJ databases">
        <title>Microbial consortia oxidize butane by reversing methanogenesis.</title>
        <authorList>
            <person name="Laso-Perez R."/>
            <person name="Richter M."/>
            <person name="Wegener G."/>
            <person name="Musat F."/>
        </authorList>
    </citation>
    <scope>NUCLEOTIDE SEQUENCE [LARGE SCALE GENOMIC DNA]</scope>
    <source>
        <strain evidence="6">BOX2</strain>
    </source>
</reference>
<dbReference type="PRINTS" id="PR00304">
    <property type="entry name" value="TCOMPLEXTCP1"/>
</dbReference>
<keyword evidence="3 5" id="KW-0067">ATP-binding</keyword>
<organism evidence="6 7">
    <name type="scientific">Candidatus Syntropharchaeum caldarium</name>
    <dbReference type="NCBI Taxonomy" id="1838285"/>
    <lineage>
        <taxon>Archaea</taxon>
        <taxon>Methanobacteriati</taxon>
        <taxon>Methanobacteriota</taxon>
        <taxon>Stenosarchaea group</taxon>
        <taxon>Methanomicrobia</taxon>
        <taxon>Methanosarcinales</taxon>
        <taxon>ANME-2 cluster</taxon>
        <taxon>Candidatus Syntropharchaeum</taxon>
    </lineage>
</organism>
<comment type="similarity">
    <text evidence="1 5">Belongs to the TCP-1 chaperonin family.</text>
</comment>
<dbReference type="Gene3D" id="3.30.260.10">
    <property type="entry name" value="TCP-1-like chaperonin intermediate domain"/>
    <property type="match status" value="1"/>
</dbReference>
<dbReference type="EMBL" id="LYOS01000003">
    <property type="protein sequence ID" value="OFV67701.1"/>
    <property type="molecule type" value="Genomic_DNA"/>
</dbReference>
<dbReference type="SUPFAM" id="SSF52029">
    <property type="entry name" value="GroEL apical domain-like"/>
    <property type="match status" value="1"/>
</dbReference>
<proteinExistence type="inferred from homology"/>
<dbReference type="InterPro" id="IPR027409">
    <property type="entry name" value="GroEL-like_apical_dom_sf"/>
</dbReference>
<dbReference type="InterPro" id="IPR002194">
    <property type="entry name" value="Chaperonin_TCP-1_CS"/>
</dbReference>
<dbReference type="GO" id="GO:0005524">
    <property type="term" value="F:ATP binding"/>
    <property type="evidence" value="ECO:0007669"/>
    <property type="project" value="UniProtKB-KW"/>
</dbReference>
<dbReference type="STRING" id="1838285.SCAL_001076"/>
<name>A0A1F2PAI5_9EURY</name>
<dbReference type="Gene3D" id="3.50.7.10">
    <property type="entry name" value="GroEL"/>
    <property type="match status" value="1"/>
</dbReference>
<keyword evidence="4 5" id="KW-0143">Chaperone</keyword>
<dbReference type="InterPro" id="IPR017998">
    <property type="entry name" value="Chaperone_TCP-1"/>
</dbReference>
<dbReference type="GO" id="GO:0016887">
    <property type="term" value="F:ATP hydrolysis activity"/>
    <property type="evidence" value="ECO:0007669"/>
    <property type="project" value="InterPro"/>
</dbReference>
<evidence type="ECO:0000313" key="6">
    <source>
        <dbReference type="EMBL" id="OFV67701.1"/>
    </source>
</evidence>
<sequence>MGDDVSPEEIQESNLLIARVFEDIFRTLLGPTGASKLITKDMTEDDVRELVSSKGLSIARELAYDHPTADILIKAGRTQGKEVGDGVTSVFILTGELVRLGFELKKLGVHQNTIIKGYQIAADEATQFISKTAKQEPDNHDILNVARSAFKSERGKDVAGAVVEALVHIRDEESGEIDVDDITIIVESGGRESETEFFDGVIIDRSVLDDAMPHDLEDARLLLLNFPVEKRMPHIKDLKDFDLSITPGSPSDIKRFRNAEQETLDRIFRKIADTGANVLLCQQAVDDAILNDLSAAGIMTLKRVKNTDMKRLSKVTGAKIVDKIEDLTPEVLGKARRVYEKDVGNERMVFVDAPVKAAASIIVRGATSHVIEEVVSEVKNSLHATKLVLEGAPILPGGGAVEIELAEHLRTFARLYPSREQLAISAFADAIEAIPAALAENCGMDPLDTLLHLRAAHAEGRTTRGISAMHHELRDMIEEGILDPLDIKQTMIRIATGTASAILNIDDLVIAKREVDTRLDIEKRAPEHTYKGGRIKYG</sequence>
<dbReference type="NCBIfam" id="NF041083">
    <property type="entry name" value="thermosome_beta"/>
    <property type="match status" value="1"/>
</dbReference>
<evidence type="ECO:0000256" key="5">
    <source>
        <dbReference type="RuleBase" id="RU004187"/>
    </source>
</evidence>
<dbReference type="SUPFAM" id="SSF54849">
    <property type="entry name" value="GroEL-intermediate domain like"/>
    <property type="match status" value="1"/>
</dbReference>
<dbReference type="InterPro" id="IPR002423">
    <property type="entry name" value="Cpn60/GroEL/TCP-1"/>
</dbReference>
<keyword evidence="7" id="KW-1185">Reference proteome</keyword>
<dbReference type="GO" id="GO:0051082">
    <property type="term" value="F:unfolded protein binding"/>
    <property type="evidence" value="ECO:0007669"/>
    <property type="project" value="InterPro"/>
</dbReference>
<evidence type="ECO:0000256" key="2">
    <source>
        <dbReference type="ARBA" id="ARBA00022741"/>
    </source>
</evidence>
<dbReference type="SUPFAM" id="SSF48592">
    <property type="entry name" value="GroEL equatorial domain-like"/>
    <property type="match status" value="1"/>
</dbReference>